<evidence type="ECO:0000313" key="3">
    <source>
        <dbReference type="Proteomes" id="UP001595823"/>
    </source>
</evidence>
<dbReference type="Proteomes" id="UP001595823">
    <property type="component" value="Unassembled WGS sequence"/>
</dbReference>
<protein>
    <submittedName>
        <fullName evidence="2">Uncharacterized protein</fullName>
    </submittedName>
</protein>
<organism evidence="2 3">
    <name type="scientific">Salininema proteolyticum</name>
    <dbReference type="NCBI Taxonomy" id="1607685"/>
    <lineage>
        <taxon>Bacteria</taxon>
        <taxon>Bacillati</taxon>
        <taxon>Actinomycetota</taxon>
        <taxon>Actinomycetes</taxon>
        <taxon>Glycomycetales</taxon>
        <taxon>Glycomycetaceae</taxon>
        <taxon>Salininema</taxon>
    </lineage>
</organism>
<accession>A0ABV8U5B8</accession>
<dbReference type="EMBL" id="JBHSDK010000036">
    <property type="protein sequence ID" value="MFC4337595.1"/>
    <property type="molecule type" value="Genomic_DNA"/>
</dbReference>
<feature type="compositionally biased region" description="Basic and acidic residues" evidence="1">
    <location>
        <begin position="126"/>
        <end position="140"/>
    </location>
</feature>
<proteinExistence type="predicted"/>
<name>A0ABV8U5B8_9ACTN</name>
<gene>
    <name evidence="2" type="ORF">ACFPET_20570</name>
</gene>
<comment type="caution">
    <text evidence="2">The sequence shown here is derived from an EMBL/GenBank/DDBJ whole genome shotgun (WGS) entry which is preliminary data.</text>
</comment>
<reference evidence="3" key="1">
    <citation type="journal article" date="2019" name="Int. J. Syst. Evol. Microbiol.">
        <title>The Global Catalogue of Microorganisms (GCM) 10K type strain sequencing project: providing services to taxonomists for standard genome sequencing and annotation.</title>
        <authorList>
            <consortium name="The Broad Institute Genomics Platform"/>
            <consortium name="The Broad Institute Genome Sequencing Center for Infectious Disease"/>
            <person name="Wu L."/>
            <person name="Ma J."/>
        </authorList>
    </citation>
    <scope>NUCLEOTIDE SEQUENCE [LARGE SCALE GENOMIC DNA]</scope>
    <source>
        <strain evidence="3">IBRC-M 10908</strain>
    </source>
</reference>
<dbReference type="RefSeq" id="WP_380624745.1">
    <property type="nucleotide sequence ID" value="NZ_JBHSDK010000036.1"/>
</dbReference>
<sequence length="581" mass="64674">MDDEAVTPIKFRVEPVDGADPAHVSVGERYWELAGYDRLGRALWRETASAIGKQSYVAAAVGVRAIVDDAHCDICGGALSLTSRAALEQLRKGQTVLCVDCDESLLENMARLTETKSQKAARQAAKARERLEREQEQQREKQRKRERAGAVARTQREIIVAHYAVQTEPDKAAPWLDIGPLAMFAFAVLTHAPTYGTFAPLETWDDLVHPDPEKNVERLGELCRADYLRIHPSTPPSAFEWENNDAGEAVELTTQFWPLRTAWYTPYGPDVATAHKDAIATLRDILTDGTNAHVLYEASVELIAAEARRYFTFQLDYVNLPAVPQPHRERLQMMIDKAAESLSLGQLYRLTWVASRRGATAARHNPRAPLAKMTTHAVNQLEQLIAEALTKDQSTLEHYRRDSRLALAPATRALFETLLHADPMTTVLEPDVEAPKSRQWPVTQPVIEGAFDGPLLCAVCDEPLDVGHAWLTVDKYAAIKRSVWEEEQEALIPTEPNAMQLVLELATEGPKPPVWKLVHNDCDDGEVAPFYFKLPQTRAQMLLAAAVVIDEKKAWIAATDFLSLLKEASTGTGRFAPTVTE</sequence>
<evidence type="ECO:0000313" key="2">
    <source>
        <dbReference type="EMBL" id="MFC4337595.1"/>
    </source>
</evidence>
<keyword evidence="3" id="KW-1185">Reference proteome</keyword>
<evidence type="ECO:0000256" key="1">
    <source>
        <dbReference type="SAM" id="MobiDB-lite"/>
    </source>
</evidence>
<feature type="region of interest" description="Disordered" evidence="1">
    <location>
        <begin position="116"/>
        <end position="148"/>
    </location>
</feature>